<protein>
    <recommendedName>
        <fullName evidence="2">Bacterial spore germination immunoglobulin-like domain-containing protein</fullName>
    </recommendedName>
</protein>
<comment type="caution">
    <text evidence="3">The sequence shown here is derived from an EMBL/GenBank/DDBJ whole genome shotgun (WGS) entry which is preliminary data.</text>
</comment>
<organism evidence="3 4">
    <name type="scientific">Candidatus Doudnabacteria bacterium CG10_big_fil_rev_8_21_14_0_10_42_18</name>
    <dbReference type="NCBI Taxonomy" id="1974552"/>
    <lineage>
        <taxon>Bacteria</taxon>
        <taxon>Candidatus Doudnaibacteriota</taxon>
    </lineage>
</organism>
<evidence type="ECO:0000313" key="3">
    <source>
        <dbReference type="EMBL" id="PIR96128.1"/>
    </source>
</evidence>
<evidence type="ECO:0000256" key="1">
    <source>
        <dbReference type="SAM" id="MobiDB-lite"/>
    </source>
</evidence>
<name>A0A2H0VAJ7_9BACT</name>
<sequence>MKKSFLILVIFLFLGVLVFWKLTKKESVVVGNFRECAEAGSPIMESYPRRCNYGEETFTENIGNELENTDLIYLNTPRPNQVIKSPFIILGEARGGWYFEGNFPVVLTDWNGLIIAEGLAFAKGEWMTTEFVPFEAELAFKTPIYKNNGSLILKKSNPSGLPENDDALEIPVTFAQNGESWTACSGEAKLCPDGSAVGRAGPNCEFAFCPNTGGENILPFDSGVYGTVLLGPICPVIKDPSDPACEDKPYATIVRAIRLGSPKSSPFATVESDKEGGYKLSLPPGEY</sequence>
<dbReference type="Proteomes" id="UP000230922">
    <property type="component" value="Unassembled WGS sequence"/>
</dbReference>
<proteinExistence type="predicted"/>
<reference evidence="4" key="1">
    <citation type="submission" date="2017-09" db="EMBL/GenBank/DDBJ databases">
        <title>Depth-based differentiation of microbial function through sediment-hosted aquifers and enrichment of novel symbionts in the deep terrestrial subsurface.</title>
        <authorList>
            <person name="Probst A.J."/>
            <person name="Ladd B."/>
            <person name="Jarett J.K."/>
            <person name="Geller-Mcgrath D.E."/>
            <person name="Sieber C.M.K."/>
            <person name="Emerson J.B."/>
            <person name="Anantharaman K."/>
            <person name="Thomas B.C."/>
            <person name="Malmstrom R."/>
            <person name="Stieglmeier M."/>
            <person name="Klingl A."/>
            <person name="Woyke T."/>
            <person name="Ryan C.M."/>
            <person name="Banfield J.F."/>
        </authorList>
    </citation>
    <scope>NUCLEOTIDE SEQUENCE [LARGE SCALE GENOMIC DNA]</scope>
</reference>
<dbReference type="AlphaFoldDB" id="A0A2H0VAJ7"/>
<feature type="domain" description="Bacterial spore germination immunoglobulin-like" evidence="2">
    <location>
        <begin position="73"/>
        <end position="153"/>
    </location>
</feature>
<evidence type="ECO:0000259" key="2">
    <source>
        <dbReference type="Pfam" id="PF10648"/>
    </source>
</evidence>
<accession>A0A2H0VAJ7</accession>
<dbReference type="InterPro" id="IPR018911">
    <property type="entry name" value="Gmad2_Ig-like_dom"/>
</dbReference>
<evidence type="ECO:0000313" key="4">
    <source>
        <dbReference type="Proteomes" id="UP000230922"/>
    </source>
</evidence>
<gene>
    <name evidence="3" type="ORF">COT92_02745</name>
</gene>
<dbReference type="Pfam" id="PF10648">
    <property type="entry name" value="Gmad2"/>
    <property type="match status" value="1"/>
</dbReference>
<dbReference type="EMBL" id="PFAK01000046">
    <property type="protein sequence ID" value="PIR96128.1"/>
    <property type="molecule type" value="Genomic_DNA"/>
</dbReference>
<feature type="region of interest" description="Disordered" evidence="1">
    <location>
        <begin position="263"/>
        <end position="287"/>
    </location>
</feature>
<feature type="non-terminal residue" evidence="3">
    <location>
        <position position="287"/>
    </location>
</feature>